<evidence type="ECO:0000256" key="2">
    <source>
        <dbReference type="ARBA" id="ARBA00023186"/>
    </source>
</evidence>
<keyword evidence="1 3" id="KW-0996">Nickel insertion</keyword>
<comment type="similarity">
    <text evidence="3">Belongs to the UreF family.</text>
</comment>
<comment type="subunit">
    <text evidence="3">UreD, UreF and UreG form a complex that acts as a GTP-hydrolysis-dependent molecular chaperone, activating the urease apoprotein by helping to assemble the nickel containing metallocenter of UreC. The UreE protein probably delivers the nickel.</text>
</comment>
<evidence type="ECO:0000256" key="3">
    <source>
        <dbReference type="HAMAP-Rule" id="MF_01385"/>
    </source>
</evidence>
<keyword evidence="3" id="KW-0963">Cytoplasm</keyword>
<evidence type="ECO:0000313" key="5">
    <source>
        <dbReference type="Proteomes" id="UP001549321"/>
    </source>
</evidence>
<keyword evidence="5" id="KW-1185">Reference proteome</keyword>
<dbReference type="InterPro" id="IPR038277">
    <property type="entry name" value="UreF_sf"/>
</dbReference>
<sequence>MVMDIRMATAIPMTTIMTTEGGGSDRPLPELLYLLQFADSALPVGGFSFSNGLETAIQQGIVDGPATLRTYTETSMWQAATSDGVAVLCAHRAVEAGDVDALMRIDRLTYQRKLNEETRLMTVRMGKKLCELSAGMIEEPLPRDWFQKIKSGETPGTHPVSLAITLGTLKANRRDAFGVHQYGVANGVLSAALRLMRISFVDTQKILLDVTAQVGTAYERVADATVDEMASFSPIIDILAAVHVKGHVRMFMN</sequence>
<keyword evidence="2 3" id="KW-0143">Chaperone</keyword>
<evidence type="ECO:0000256" key="1">
    <source>
        <dbReference type="ARBA" id="ARBA00022988"/>
    </source>
</evidence>
<dbReference type="HAMAP" id="MF_01385">
    <property type="entry name" value="UreF"/>
    <property type="match status" value="1"/>
</dbReference>
<gene>
    <name evidence="3" type="primary">ureF</name>
    <name evidence="4" type="ORF">ABIE08_002027</name>
</gene>
<dbReference type="PANTHER" id="PTHR33620:SF1">
    <property type="entry name" value="UREASE ACCESSORY PROTEIN F"/>
    <property type="match status" value="1"/>
</dbReference>
<dbReference type="Pfam" id="PF01730">
    <property type="entry name" value="UreF"/>
    <property type="match status" value="1"/>
</dbReference>
<evidence type="ECO:0000313" key="4">
    <source>
        <dbReference type="EMBL" id="MET4634114.1"/>
    </source>
</evidence>
<name>A0ABV2QYL2_9HYPH</name>
<dbReference type="Gene3D" id="1.10.4190.10">
    <property type="entry name" value="Urease accessory protein UreF"/>
    <property type="match status" value="1"/>
</dbReference>
<comment type="function">
    <text evidence="3">Required for maturation of urease via the functional incorporation of the urease nickel metallocenter.</text>
</comment>
<accession>A0ABV2QYL2</accession>
<dbReference type="EMBL" id="JBEPSM010000001">
    <property type="protein sequence ID" value="MET4634114.1"/>
    <property type="molecule type" value="Genomic_DNA"/>
</dbReference>
<dbReference type="InterPro" id="IPR002639">
    <property type="entry name" value="UreF"/>
</dbReference>
<comment type="caution">
    <text evidence="4">The sequence shown here is derived from an EMBL/GenBank/DDBJ whole genome shotgun (WGS) entry which is preliminary data.</text>
</comment>
<organism evidence="4 5">
    <name type="scientific">Kaistia defluvii</name>
    <dbReference type="NCBI Taxonomy" id="410841"/>
    <lineage>
        <taxon>Bacteria</taxon>
        <taxon>Pseudomonadati</taxon>
        <taxon>Pseudomonadota</taxon>
        <taxon>Alphaproteobacteria</taxon>
        <taxon>Hyphomicrobiales</taxon>
        <taxon>Kaistiaceae</taxon>
        <taxon>Kaistia</taxon>
    </lineage>
</organism>
<protein>
    <recommendedName>
        <fullName evidence="3">Urease accessory protein UreF</fullName>
    </recommendedName>
</protein>
<dbReference type="PANTHER" id="PTHR33620">
    <property type="entry name" value="UREASE ACCESSORY PROTEIN F"/>
    <property type="match status" value="1"/>
</dbReference>
<dbReference type="Proteomes" id="UP001549321">
    <property type="component" value="Unassembled WGS sequence"/>
</dbReference>
<proteinExistence type="inferred from homology"/>
<reference evidence="4 5" key="1">
    <citation type="submission" date="2024-06" db="EMBL/GenBank/DDBJ databases">
        <title>Sorghum-associated microbial communities from plants grown in Nebraska, USA.</title>
        <authorList>
            <person name="Schachtman D."/>
        </authorList>
    </citation>
    <scope>NUCLEOTIDE SEQUENCE [LARGE SCALE GENOMIC DNA]</scope>
    <source>
        <strain evidence="4 5">3207</strain>
    </source>
</reference>
<comment type="subcellular location">
    <subcellularLocation>
        <location evidence="3">Cytoplasm</location>
    </subcellularLocation>
</comment>
<dbReference type="PIRSF" id="PIRSF009467">
    <property type="entry name" value="Ureas_acces_UreF"/>
    <property type="match status" value="1"/>
</dbReference>